<evidence type="ECO:0000313" key="3">
    <source>
        <dbReference type="Proteomes" id="UP001235939"/>
    </source>
</evidence>
<keyword evidence="1" id="KW-0812">Transmembrane</keyword>
<evidence type="ECO:0000256" key="1">
    <source>
        <dbReference type="SAM" id="Phobius"/>
    </source>
</evidence>
<gene>
    <name evidence="2" type="ORF">LAZ67_14003513</name>
</gene>
<name>A0ABY6L7R2_9ARAC</name>
<feature type="transmembrane region" description="Helical" evidence="1">
    <location>
        <begin position="13"/>
        <end position="35"/>
    </location>
</feature>
<dbReference type="EMBL" id="CP092876">
    <property type="protein sequence ID" value="UYV77174.1"/>
    <property type="molecule type" value="Genomic_DNA"/>
</dbReference>
<keyword evidence="3" id="KW-1185">Reference proteome</keyword>
<protein>
    <submittedName>
        <fullName evidence="2">Uncharacterized protein</fullName>
    </submittedName>
</protein>
<sequence>MNPLASVVNKVEFLYLLLSPLQNLFSLCSLAYILYRSPSCCISVDITIFQMTYFGARQVVTESQIKYVDMKFIRVKDHNI</sequence>
<accession>A0ABY6L7R2</accession>
<organism evidence="2 3">
    <name type="scientific">Cordylochernes scorpioides</name>
    <dbReference type="NCBI Taxonomy" id="51811"/>
    <lineage>
        <taxon>Eukaryota</taxon>
        <taxon>Metazoa</taxon>
        <taxon>Ecdysozoa</taxon>
        <taxon>Arthropoda</taxon>
        <taxon>Chelicerata</taxon>
        <taxon>Arachnida</taxon>
        <taxon>Pseudoscorpiones</taxon>
        <taxon>Cheliferoidea</taxon>
        <taxon>Chernetidae</taxon>
        <taxon>Cordylochernes</taxon>
    </lineage>
</organism>
<keyword evidence="1" id="KW-0472">Membrane</keyword>
<keyword evidence="1" id="KW-1133">Transmembrane helix</keyword>
<dbReference type="Proteomes" id="UP001235939">
    <property type="component" value="Chromosome 14"/>
</dbReference>
<evidence type="ECO:0000313" key="2">
    <source>
        <dbReference type="EMBL" id="UYV77174.1"/>
    </source>
</evidence>
<reference evidence="2 3" key="1">
    <citation type="submission" date="2022-01" db="EMBL/GenBank/DDBJ databases">
        <title>A chromosomal length assembly of Cordylochernes scorpioides.</title>
        <authorList>
            <person name="Zeh D."/>
            <person name="Zeh J."/>
        </authorList>
    </citation>
    <scope>NUCLEOTIDE SEQUENCE [LARGE SCALE GENOMIC DNA]</scope>
    <source>
        <strain evidence="2">IN4F17</strain>
        <tissue evidence="2">Whole Body</tissue>
    </source>
</reference>
<proteinExistence type="predicted"/>